<organism evidence="4 5">
    <name type="scientific">Cellulophaga geojensis KL-A</name>
    <dbReference type="NCBI Taxonomy" id="1328323"/>
    <lineage>
        <taxon>Bacteria</taxon>
        <taxon>Pseudomonadati</taxon>
        <taxon>Bacteroidota</taxon>
        <taxon>Flavobacteriia</taxon>
        <taxon>Flavobacteriales</taxon>
        <taxon>Flavobacteriaceae</taxon>
        <taxon>Cellulophaga</taxon>
    </lineage>
</organism>
<evidence type="ECO:0000256" key="3">
    <source>
        <dbReference type="PROSITE-ProRule" id="PRU01282"/>
    </source>
</evidence>
<dbReference type="EMBL" id="ARZX01000006">
    <property type="protein sequence ID" value="EWH13950.1"/>
    <property type="molecule type" value="Genomic_DNA"/>
</dbReference>
<reference evidence="4 5" key="1">
    <citation type="journal article" date="2014" name="Genome Announc.">
        <title>Draft Genome Sequence of the Carrageenan-Degrading Bacterium Cellulophaga sp. Strain KL-A, Isolated from Decaying Marine Algae.</title>
        <authorList>
            <person name="Shan D."/>
            <person name="Ying J."/>
            <person name="Li X."/>
            <person name="Gao Z."/>
            <person name="Wei G."/>
            <person name="Shao Z."/>
        </authorList>
    </citation>
    <scope>NUCLEOTIDE SEQUENCE [LARGE SCALE GENOMIC DNA]</scope>
    <source>
        <strain evidence="4 5">KL-A</strain>
    </source>
</reference>
<name>A0ABP3B9V1_9FLAO</name>
<dbReference type="InterPro" id="IPR036249">
    <property type="entry name" value="Thioredoxin-like_sf"/>
</dbReference>
<dbReference type="PANTHER" id="PTHR30041:SF4">
    <property type="entry name" value="ARSENATE REDUCTASE"/>
    <property type="match status" value="1"/>
</dbReference>
<dbReference type="SUPFAM" id="SSF52833">
    <property type="entry name" value="Thioredoxin-like"/>
    <property type="match status" value="1"/>
</dbReference>
<keyword evidence="5" id="KW-1185">Reference proteome</keyword>
<keyword evidence="2" id="KW-0560">Oxidoreductase</keyword>
<dbReference type="InterPro" id="IPR006660">
    <property type="entry name" value="Arsenate_reductase-like"/>
</dbReference>
<dbReference type="InterPro" id="IPR006659">
    <property type="entry name" value="Arsenate_reductase"/>
</dbReference>
<protein>
    <submittedName>
        <fullName evidence="4">Arsenate reductase</fullName>
    </submittedName>
</protein>
<dbReference type="PROSITE" id="PS51353">
    <property type="entry name" value="ARSC"/>
    <property type="match status" value="1"/>
</dbReference>
<evidence type="ECO:0000256" key="2">
    <source>
        <dbReference type="ARBA" id="ARBA00023002"/>
    </source>
</evidence>
<dbReference type="CDD" id="cd03034">
    <property type="entry name" value="ArsC_ArsC"/>
    <property type="match status" value="1"/>
</dbReference>
<evidence type="ECO:0000313" key="4">
    <source>
        <dbReference type="EMBL" id="EWH13950.1"/>
    </source>
</evidence>
<dbReference type="Gene3D" id="3.40.30.10">
    <property type="entry name" value="Glutaredoxin"/>
    <property type="match status" value="1"/>
</dbReference>
<evidence type="ECO:0000256" key="1">
    <source>
        <dbReference type="ARBA" id="ARBA00007198"/>
    </source>
</evidence>
<evidence type="ECO:0000313" key="5">
    <source>
        <dbReference type="Proteomes" id="UP000019275"/>
    </source>
</evidence>
<dbReference type="RefSeq" id="WP_034644618.1">
    <property type="nucleotide sequence ID" value="NZ_ARZX01000006.1"/>
</dbReference>
<comment type="caution">
    <text evidence="4">The sequence shown here is derived from an EMBL/GenBank/DDBJ whole genome shotgun (WGS) entry which is preliminary data.</text>
</comment>
<comment type="similarity">
    <text evidence="1 3">Belongs to the ArsC family.</text>
</comment>
<dbReference type="NCBIfam" id="TIGR00014">
    <property type="entry name" value="arsC"/>
    <property type="match status" value="1"/>
</dbReference>
<dbReference type="PANTHER" id="PTHR30041">
    <property type="entry name" value="ARSENATE REDUCTASE"/>
    <property type="match status" value="1"/>
</dbReference>
<accession>A0ABP3B9V1</accession>
<sequence length="113" mass="12798">MIKIYHNNRCSKSRAGVAFLEETGKPFEIVKYLENVPTKQELQNIISLLAIEPIALVRKNEAIWKENYKGKQLSNNEIIDAMIANPKLIERPIVINGNKAVIGRPTETIKTVI</sequence>
<dbReference type="Proteomes" id="UP000019275">
    <property type="component" value="Unassembled WGS sequence"/>
</dbReference>
<proteinExistence type="inferred from homology"/>
<gene>
    <name evidence="4" type="ORF">KLA_06462</name>
</gene>
<dbReference type="Pfam" id="PF03960">
    <property type="entry name" value="ArsC"/>
    <property type="match status" value="1"/>
</dbReference>